<keyword evidence="3" id="KW-0645">Protease</keyword>
<evidence type="ECO:0000256" key="6">
    <source>
        <dbReference type="ARBA" id="ARBA00023049"/>
    </source>
</evidence>
<keyword evidence="5" id="KW-0862">Zinc</keyword>
<dbReference type="SMART" id="SM00631">
    <property type="entry name" value="Zn_pept"/>
    <property type="match status" value="1"/>
</dbReference>
<proteinExistence type="inferred from homology"/>
<organism evidence="9 10">
    <name type="scientific">Psychroflexus maritimus</name>
    <dbReference type="NCBI Taxonomy" id="2714865"/>
    <lineage>
        <taxon>Bacteria</taxon>
        <taxon>Pseudomonadati</taxon>
        <taxon>Bacteroidota</taxon>
        <taxon>Flavobacteriia</taxon>
        <taxon>Flavobacteriales</taxon>
        <taxon>Flavobacteriaceae</taxon>
        <taxon>Psychroflexus</taxon>
    </lineage>
</organism>
<dbReference type="AlphaFoldDB" id="A0A967E6D0"/>
<accession>A0A967E6D0</accession>
<dbReference type="Proteomes" id="UP000643701">
    <property type="component" value="Unassembled WGS sequence"/>
</dbReference>
<dbReference type="GO" id="GO:0008270">
    <property type="term" value="F:zinc ion binding"/>
    <property type="evidence" value="ECO:0007669"/>
    <property type="project" value="InterPro"/>
</dbReference>
<feature type="domain" description="Peptidase M14" evidence="8">
    <location>
        <begin position="14"/>
        <end position="270"/>
    </location>
</feature>
<dbReference type="Gene3D" id="3.40.630.10">
    <property type="entry name" value="Zn peptidases"/>
    <property type="match status" value="1"/>
</dbReference>
<dbReference type="PANTHER" id="PTHR11705">
    <property type="entry name" value="PROTEASE FAMILY M14 CARBOXYPEPTIDASE A,B"/>
    <property type="match status" value="1"/>
</dbReference>
<keyword evidence="6" id="KW-0482">Metalloprotease</keyword>
<comment type="caution">
    <text evidence="9">The sequence shown here is derived from an EMBL/GenBank/DDBJ whole genome shotgun (WGS) entry which is preliminary data.</text>
</comment>
<feature type="active site" description="Proton donor/acceptor" evidence="7">
    <location>
        <position position="243"/>
    </location>
</feature>
<evidence type="ECO:0000313" key="10">
    <source>
        <dbReference type="Proteomes" id="UP000643701"/>
    </source>
</evidence>
<evidence type="ECO:0000256" key="1">
    <source>
        <dbReference type="ARBA" id="ARBA00001947"/>
    </source>
</evidence>
<dbReference type="Pfam" id="PF00246">
    <property type="entry name" value="Peptidase_M14"/>
    <property type="match status" value="1"/>
</dbReference>
<evidence type="ECO:0000256" key="4">
    <source>
        <dbReference type="ARBA" id="ARBA00022801"/>
    </source>
</evidence>
<dbReference type="GO" id="GO:0005615">
    <property type="term" value="C:extracellular space"/>
    <property type="evidence" value="ECO:0007669"/>
    <property type="project" value="TreeGrafter"/>
</dbReference>
<dbReference type="GO" id="GO:0004181">
    <property type="term" value="F:metallocarboxypeptidase activity"/>
    <property type="evidence" value="ECO:0007669"/>
    <property type="project" value="InterPro"/>
</dbReference>
<dbReference type="EMBL" id="JAANAS010000039">
    <property type="protein sequence ID" value="NGZ89631.1"/>
    <property type="molecule type" value="Genomic_DNA"/>
</dbReference>
<name>A0A967E6D0_9FLAO</name>
<evidence type="ECO:0000256" key="5">
    <source>
        <dbReference type="ARBA" id="ARBA00022833"/>
    </source>
</evidence>
<gene>
    <name evidence="9" type="ORF">G7034_05120</name>
</gene>
<dbReference type="PANTHER" id="PTHR11705:SF143">
    <property type="entry name" value="SLL0236 PROTEIN"/>
    <property type="match status" value="1"/>
</dbReference>
<evidence type="ECO:0000313" key="9">
    <source>
        <dbReference type="EMBL" id="NGZ89631.1"/>
    </source>
</evidence>
<dbReference type="GO" id="GO:0006508">
    <property type="term" value="P:proteolysis"/>
    <property type="evidence" value="ECO:0007669"/>
    <property type="project" value="UniProtKB-KW"/>
</dbReference>
<evidence type="ECO:0000259" key="8">
    <source>
        <dbReference type="PROSITE" id="PS52035"/>
    </source>
</evidence>
<dbReference type="InterPro" id="IPR000834">
    <property type="entry name" value="Peptidase_M14"/>
</dbReference>
<sequence>MKLQHFLNTYTDFKNKSFCSRYFTYIEVEQELKNLSPIFGLKEEGSTVEGRRIYSLNFGTGKKRILGWSQMHGNETTTTKALFDFFEFIQSEESLAKQFLNNFSFKIFPVLNPDGAQAYTRKNANQVDLNRDSVDLSQPESRLLRKAFDEFSPNLCLNLHGQRSIFGIKENKQASSLSFLSPSVDAKRQITEVRKQSMRLISAINDSLQAYLPGQIGRYDDEYNMNCIGDYMQTCGVPTILFEAGQIKDYQREDTRKWIWLAYITVLNAFAENKHKLGEWVSYLDIPVHEKNYFDIILRKAKINELIIDIAIQFEEKLDNNKIEFIPRISKIGGLDDFNGHKEFDLEAKNIMINGGLLHKTPQINEIWTTIWVENKNIVLAQG</sequence>
<keyword evidence="10" id="KW-1185">Reference proteome</keyword>
<evidence type="ECO:0000256" key="3">
    <source>
        <dbReference type="ARBA" id="ARBA00022670"/>
    </source>
</evidence>
<reference evidence="9" key="1">
    <citation type="submission" date="2020-03" db="EMBL/GenBank/DDBJ databases">
        <title>Psychroflexus Maritimus sp. nov., isolate from marine sediment.</title>
        <authorList>
            <person name="Zhong Y.-L."/>
        </authorList>
    </citation>
    <scope>NUCLEOTIDE SEQUENCE</scope>
    <source>
        <strain evidence="9">C1</strain>
    </source>
</reference>
<evidence type="ECO:0000256" key="2">
    <source>
        <dbReference type="ARBA" id="ARBA00005988"/>
    </source>
</evidence>
<dbReference type="PROSITE" id="PS52035">
    <property type="entry name" value="PEPTIDASE_M14"/>
    <property type="match status" value="1"/>
</dbReference>
<comment type="similarity">
    <text evidence="2 7">Belongs to the peptidase M14 family.</text>
</comment>
<comment type="cofactor">
    <cofactor evidence="1">
        <name>Zn(2+)</name>
        <dbReference type="ChEBI" id="CHEBI:29105"/>
    </cofactor>
</comment>
<protein>
    <submittedName>
        <fullName evidence="9">Peptidase M14</fullName>
    </submittedName>
</protein>
<dbReference type="RefSeq" id="WP_166399891.1">
    <property type="nucleotide sequence ID" value="NZ_JAANAS010000039.1"/>
</dbReference>
<evidence type="ECO:0000256" key="7">
    <source>
        <dbReference type="PROSITE-ProRule" id="PRU01379"/>
    </source>
</evidence>
<dbReference type="SUPFAM" id="SSF53187">
    <property type="entry name" value="Zn-dependent exopeptidases"/>
    <property type="match status" value="1"/>
</dbReference>
<keyword evidence="4" id="KW-0378">Hydrolase</keyword>